<dbReference type="InterPro" id="IPR024438">
    <property type="entry name" value="Staygreen"/>
</dbReference>
<dbReference type="OMA" id="SWGPLKN"/>
<dbReference type="AlphaFoldDB" id="A0A7N1A868"/>
<dbReference type="PANTHER" id="PTHR31750:SF18">
    <property type="entry name" value="MAGNESIUM DECHELATASE SGRL, CHLOROPLASTIC"/>
    <property type="match status" value="1"/>
</dbReference>
<name>A0A7N1A868_KALFE</name>
<comment type="similarity">
    <text evidence="1">Belongs to the staygreen family.</text>
</comment>
<accession>A0A7N1A868</accession>
<reference evidence="3" key="1">
    <citation type="submission" date="2021-01" db="UniProtKB">
        <authorList>
            <consortium name="EnsemblPlants"/>
        </authorList>
    </citation>
    <scope>IDENTIFICATION</scope>
</reference>
<dbReference type="Proteomes" id="UP000594263">
    <property type="component" value="Unplaced"/>
</dbReference>
<evidence type="ECO:0000313" key="3">
    <source>
        <dbReference type="EnsemblPlants" id="Kaladp1233s0001.1.v1.1.CDS.1"/>
    </source>
</evidence>
<evidence type="ECO:0000259" key="2">
    <source>
        <dbReference type="Pfam" id="PF12638"/>
    </source>
</evidence>
<dbReference type="GO" id="GO:0009658">
    <property type="term" value="P:chloroplast organization"/>
    <property type="evidence" value="ECO:0007669"/>
    <property type="project" value="EnsemblPlants"/>
</dbReference>
<dbReference type="Pfam" id="PF12638">
    <property type="entry name" value="Staygreen"/>
    <property type="match status" value="1"/>
</dbReference>
<dbReference type="Gramene" id="Kaladp1233s0001.1.v1.1">
    <property type="protein sequence ID" value="Kaladp1233s0001.1.v1.1.CDS.1"/>
    <property type="gene ID" value="Kaladp1233s0001.v1.1"/>
</dbReference>
<dbReference type="EnsemblPlants" id="Kaladp1233s0001.1.v1.1">
    <property type="protein sequence ID" value="Kaladp1233s0001.1.v1.1.CDS.1"/>
    <property type="gene ID" value="Kaladp1233s0001.v1.1"/>
</dbReference>
<protein>
    <recommendedName>
        <fullName evidence="2">Staygreen protein domain-containing protein</fullName>
    </recommendedName>
</protein>
<proteinExistence type="inferred from homology"/>
<sequence length="260" mass="28850">MADLSAHYHSMALCKHAHALPPLTPPRKDLRMSIPMPSSPVLLSSTPNPRSSSYNISPVSEAVRLLVPSARFEASKLNVIRLDDDAKRSCSSVFPRAYILSHCDFTANLTLSISNVITLDQLGGWYRKDDVVAEWKMVNGVMCLHVHCFVSGPDLLSGLAAEFRYHVFSKELPLVLKAVLHAERALFQQNPGLGDAVVWVHFHSDSDTYNRLECWGPLRDAAEGIGEDQIVTYLAERRQGHLGKLASGRSMIQTLFAFLL</sequence>
<evidence type="ECO:0000256" key="1">
    <source>
        <dbReference type="ARBA" id="ARBA00009234"/>
    </source>
</evidence>
<evidence type="ECO:0000313" key="4">
    <source>
        <dbReference type="Proteomes" id="UP000594263"/>
    </source>
</evidence>
<feature type="domain" description="Staygreen protein" evidence="2">
    <location>
        <begin position="71"/>
        <end position="221"/>
    </location>
</feature>
<organism evidence="3 4">
    <name type="scientific">Kalanchoe fedtschenkoi</name>
    <name type="common">Lavender scallops</name>
    <name type="synonym">South American air plant</name>
    <dbReference type="NCBI Taxonomy" id="63787"/>
    <lineage>
        <taxon>Eukaryota</taxon>
        <taxon>Viridiplantae</taxon>
        <taxon>Streptophyta</taxon>
        <taxon>Embryophyta</taxon>
        <taxon>Tracheophyta</taxon>
        <taxon>Spermatophyta</taxon>
        <taxon>Magnoliopsida</taxon>
        <taxon>eudicotyledons</taxon>
        <taxon>Gunneridae</taxon>
        <taxon>Pentapetalae</taxon>
        <taxon>Saxifragales</taxon>
        <taxon>Crassulaceae</taxon>
        <taxon>Kalanchoe</taxon>
    </lineage>
</organism>
<dbReference type="PANTHER" id="PTHR31750">
    <property type="entry name" value="PROTEIN STAY-GREEN 1, CHLOROPLASTIC-RELATED"/>
    <property type="match status" value="1"/>
</dbReference>
<keyword evidence="4" id="KW-1185">Reference proteome</keyword>